<keyword evidence="1" id="KW-0472">Membrane</keyword>
<dbReference type="EMBL" id="VSSQ01109338">
    <property type="protein sequence ID" value="MPN47670.1"/>
    <property type="molecule type" value="Genomic_DNA"/>
</dbReference>
<dbReference type="AlphaFoldDB" id="A0A645I989"/>
<evidence type="ECO:0000256" key="1">
    <source>
        <dbReference type="SAM" id="Phobius"/>
    </source>
</evidence>
<keyword evidence="1" id="KW-0812">Transmembrane</keyword>
<keyword evidence="1" id="KW-1133">Transmembrane helix</keyword>
<sequence>MALVMAGFLALGGVMGLWKIGAGDVKLAGVMGLTLGYPQVMHGLTVMALSFFLFCGVGLLLKKITLKSMVAFGPFLICGLLGGLLSLVS</sequence>
<proteinExistence type="predicted"/>
<reference evidence="2" key="1">
    <citation type="submission" date="2019-08" db="EMBL/GenBank/DDBJ databases">
        <authorList>
            <person name="Kucharzyk K."/>
            <person name="Murdoch R.W."/>
            <person name="Higgins S."/>
            <person name="Loffler F."/>
        </authorList>
    </citation>
    <scope>NUCLEOTIDE SEQUENCE</scope>
</reference>
<gene>
    <name evidence="2" type="ORF">SDC9_195274</name>
</gene>
<protein>
    <recommendedName>
        <fullName evidence="3">Prepilin type IV endopeptidase peptidase domain-containing protein</fullName>
    </recommendedName>
</protein>
<accession>A0A645I989</accession>
<organism evidence="2">
    <name type="scientific">bioreactor metagenome</name>
    <dbReference type="NCBI Taxonomy" id="1076179"/>
    <lineage>
        <taxon>unclassified sequences</taxon>
        <taxon>metagenomes</taxon>
        <taxon>ecological metagenomes</taxon>
    </lineage>
</organism>
<name>A0A645I989_9ZZZZ</name>
<feature type="transmembrane region" description="Helical" evidence="1">
    <location>
        <begin position="68"/>
        <end position="88"/>
    </location>
</feature>
<feature type="transmembrane region" description="Helical" evidence="1">
    <location>
        <begin position="40"/>
        <end position="61"/>
    </location>
</feature>
<evidence type="ECO:0008006" key="3">
    <source>
        <dbReference type="Google" id="ProtNLM"/>
    </source>
</evidence>
<comment type="caution">
    <text evidence="2">The sequence shown here is derived from an EMBL/GenBank/DDBJ whole genome shotgun (WGS) entry which is preliminary data.</text>
</comment>
<evidence type="ECO:0000313" key="2">
    <source>
        <dbReference type="EMBL" id="MPN47670.1"/>
    </source>
</evidence>